<reference evidence="10 11" key="1">
    <citation type="submission" date="2019-07" db="EMBL/GenBank/DDBJ databases">
        <title>Full genome sequence of Luteimonas sp. Gr-4.</title>
        <authorList>
            <person name="Im W.-T."/>
        </authorList>
    </citation>
    <scope>NUCLEOTIDE SEQUENCE [LARGE SCALE GENOMIC DNA]</scope>
    <source>
        <strain evidence="10 11">Gr-4</strain>
    </source>
</reference>
<evidence type="ECO:0000256" key="2">
    <source>
        <dbReference type="ARBA" id="ARBA00022475"/>
    </source>
</evidence>
<dbReference type="GO" id="GO:0005886">
    <property type="term" value="C:plasma membrane"/>
    <property type="evidence" value="ECO:0007669"/>
    <property type="project" value="UniProtKB-SubCell"/>
</dbReference>
<keyword evidence="6 8" id="KW-1133">Transmembrane helix</keyword>
<dbReference type="Pfam" id="PF13231">
    <property type="entry name" value="PMT_2"/>
    <property type="match status" value="1"/>
</dbReference>
<feature type="transmembrane region" description="Helical" evidence="8">
    <location>
        <begin position="169"/>
        <end position="195"/>
    </location>
</feature>
<evidence type="ECO:0000313" key="11">
    <source>
        <dbReference type="Proteomes" id="UP000316584"/>
    </source>
</evidence>
<feature type="transmembrane region" description="Helical" evidence="8">
    <location>
        <begin position="121"/>
        <end position="146"/>
    </location>
</feature>
<dbReference type="PANTHER" id="PTHR33908:SF3">
    <property type="entry name" value="UNDECAPRENYL PHOSPHATE-ALPHA-4-AMINO-4-DEOXY-L-ARABINOSE ARABINOSYL TRANSFERASE"/>
    <property type="match status" value="1"/>
</dbReference>
<dbReference type="KEGG" id="lug:FPZ22_12045"/>
<keyword evidence="5 8" id="KW-0812">Transmembrane</keyword>
<keyword evidence="2" id="KW-1003">Cell membrane</keyword>
<feature type="transmembrane region" description="Helical" evidence="8">
    <location>
        <begin position="326"/>
        <end position="343"/>
    </location>
</feature>
<proteinExistence type="predicted"/>
<gene>
    <name evidence="10" type="ORF">FPZ22_12045</name>
</gene>
<evidence type="ECO:0000256" key="8">
    <source>
        <dbReference type="SAM" id="Phobius"/>
    </source>
</evidence>
<name>A0A518N6I7_9GAMM</name>
<evidence type="ECO:0000259" key="9">
    <source>
        <dbReference type="Pfam" id="PF13231"/>
    </source>
</evidence>
<dbReference type="GO" id="GO:0010041">
    <property type="term" value="P:response to iron(III) ion"/>
    <property type="evidence" value="ECO:0007669"/>
    <property type="project" value="TreeGrafter"/>
</dbReference>
<dbReference type="AlphaFoldDB" id="A0A518N6I7"/>
<accession>A0A518N6I7</accession>
<evidence type="ECO:0000313" key="10">
    <source>
        <dbReference type="EMBL" id="QDW67518.1"/>
    </source>
</evidence>
<organism evidence="10 11">
    <name type="scientific">Luteimonas granuli</name>
    <dbReference type="NCBI Taxonomy" id="1176533"/>
    <lineage>
        <taxon>Bacteria</taxon>
        <taxon>Pseudomonadati</taxon>
        <taxon>Pseudomonadota</taxon>
        <taxon>Gammaproteobacteria</taxon>
        <taxon>Lysobacterales</taxon>
        <taxon>Lysobacteraceae</taxon>
        <taxon>Luteimonas</taxon>
    </lineage>
</organism>
<evidence type="ECO:0000256" key="7">
    <source>
        <dbReference type="ARBA" id="ARBA00023136"/>
    </source>
</evidence>
<dbReference type="OrthoDB" id="9775035at2"/>
<feature type="domain" description="Glycosyltransferase RgtA/B/C/D-like" evidence="9">
    <location>
        <begin position="68"/>
        <end position="223"/>
    </location>
</feature>
<evidence type="ECO:0000256" key="5">
    <source>
        <dbReference type="ARBA" id="ARBA00022692"/>
    </source>
</evidence>
<feature type="transmembrane region" description="Helical" evidence="8">
    <location>
        <begin position="257"/>
        <end position="280"/>
    </location>
</feature>
<dbReference type="RefSeq" id="WP_144893285.1">
    <property type="nucleotide sequence ID" value="NZ_CP042218.1"/>
</dbReference>
<keyword evidence="7 8" id="KW-0472">Membrane</keyword>
<evidence type="ECO:0000256" key="1">
    <source>
        <dbReference type="ARBA" id="ARBA00004651"/>
    </source>
</evidence>
<keyword evidence="11" id="KW-1185">Reference proteome</keyword>
<feature type="transmembrane region" description="Helical" evidence="8">
    <location>
        <begin position="12"/>
        <end position="34"/>
    </location>
</feature>
<feature type="transmembrane region" description="Helical" evidence="8">
    <location>
        <begin position="301"/>
        <end position="320"/>
    </location>
</feature>
<dbReference type="PANTHER" id="PTHR33908">
    <property type="entry name" value="MANNOSYLTRANSFERASE YKCB-RELATED"/>
    <property type="match status" value="1"/>
</dbReference>
<dbReference type="Proteomes" id="UP000316584">
    <property type="component" value="Chromosome"/>
</dbReference>
<dbReference type="GO" id="GO:0009103">
    <property type="term" value="P:lipopolysaccharide biosynthetic process"/>
    <property type="evidence" value="ECO:0007669"/>
    <property type="project" value="TreeGrafter"/>
</dbReference>
<comment type="subcellular location">
    <subcellularLocation>
        <location evidence="1">Cell membrane</location>
        <topology evidence="1">Multi-pass membrane protein</topology>
    </subcellularLocation>
</comment>
<keyword evidence="4 10" id="KW-0808">Transferase</keyword>
<protein>
    <submittedName>
        <fullName evidence="10">Glycosyltransferase</fullName>
    </submittedName>
</protein>
<evidence type="ECO:0000256" key="6">
    <source>
        <dbReference type="ARBA" id="ARBA00022989"/>
    </source>
</evidence>
<dbReference type="EMBL" id="CP042218">
    <property type="protein sequence ID" value="QDW67518.1"/>
    <property type="molecule type" value="Genomic_DNA"/>
</dbReference>
<evidence type="ECO:0000256" key="3">
    <source>
        <dbReference type="ARBA" id="ARBA00022676"/>
    </source>
</evidence>
<dbReference type="InterPro" id="IPR050297">
    <property type="entry name" value="LipidA_mod_glycosyltrf_83"/>
</dbReference>
<feature type="transmembrane region" description="Helical" evidence="8">
    <location>
        <begin position="88"/>
        <end position="109"/>
    </location>
</feature>
<feature type="transmembrane region" description="Helical" evidence="8">
    <location>
        <begin position="207"/>
        <end position="225"/>
    </location>
</feature>
<sequence length="500" mass="55990">MSPSSRDIRDRSAWGLALLCLVLAFAFLGSRGLWDPDEGRYSNVALNMLDSGDWLNPKRSSDVGHWTKPPLTYWVIAASVGLFGKTAAAVRLPATLSYLACIWLAWRIARRLVPGGERTAALAYATMLFPFGMSQLVTTDFLLAAFETLAVWACLEARLSGRHAGVWDALMWVGFALAFLTKGPPGLLPLPVLLAADWLVWRRRARFVVPGLLLFCLLALPWYVAVVADNPGLLEYFIGDEVVHRVATDKFGHNGQWYGWLAVYLPTLVLGTMPWSPALWRWLRALPRDLRRWRSAEGRQADAAALFLALWVLLPLLVFCLARSRLPSYLLPLFVPLALLVAVQRRRERRPLPRWPWRAAWVVVLLALKLAASAWPTHKDASQWAVAIRERTAVPVREVIFVEDMTRYGLRLHLDAEIEKIGLDPAPDGVGARFNPVNDEDLATELAEAADQAGAIWICKQSRWPEIRGRIEALGFVATPLGTPYRDRIIFQTRSAAAPR</sequence>
<dbReference type="InterPro" id="IPR038731">
    <property type="entry name" value="RgtA/B/C-like"/>
</dbReference>
<feature type="transmembrane region" description="Helical" evidence="8">
    <location>
        <begin position="355"/>
        <end position="375"/>
    </location>
</feature>
<keyword evidence="3" id="KW-0328">Glycosyltransferase</keyword>
<dbReference type="GO" id="GO:0016763">
    <property type="term" value="F:pentosyltransferase activity"/>
    <property type="evidence" value="ECO:0007669"/>
    <property type="project" value="TreeGrafter"/>
</dbReference>
<evidence type="ECO:0000256" key="4">
    <source>
        <dbReference type="ARBA" id="ARBA00022679"/>
    </source>
</evidence>